<keyword evidence="3 6" id="KW-0479">Metal-binding</keyword>
<keyword evidence="2 6" id="KW-0949">S-adenosyl-L-methionine</keyword>
<protein>
    <submittedName>
        <fullName evidence="8">Pyruvate formate lyase activating enzyme</fullName>
        <ecNumber evidence="8">1.97.1.4</ecNumber>
    </submittedName>
</protein>
<reference evidence="8 9" key="1">
    <citation type="submission" date="2020-07" db="EMBL/GenBank/DDBJ databases">
        <title>Genomic Encyclopedia of Type Strains, Phase IV (KMG-IV): sequencing the most valuable type-strain genomes for metagenomic binning, comparative biology and taxonomic classification.</title>
        <authorList>
            <person name="Goeker M."/>
        </authorList>
    </citation>
    <scope>NUCLEOTIDE SEQUENCE [LARGE SCALE GENOMIC DNA]</scope>
    <source>
        <strain evidence="8 9">DSM 17721</strain>
    </source>
</reference>
<dbReference type="Pfam" id="PF04055">
    <property type="entry name" value="Radical_SAM"/>
    <property type="match status" value="1"/>
</dbReference>
<evidence type="ECO:0000256" key="2">
    <source>
        <dbReference type="ARBA" id="ARBA00022691"/>
    </source>
</evidence>
<sequence length="338" mass="37684">MEALLYEHAGDNKVVCNLCHHRCTIKDGARGICNVRENQEGTLVTLVYDRIIARHVDPIEKKPLFHFYPGSLVYSIGTVGCNFRCKFCQNADIAHMATDYQGRIMGKALSPQQIVEEAELTGSRSIAYTYTEPTVFFELALEAARQAREKNIASVFVTNGYMTPEAVDMISPYLDAANVDLKAFTEAFYKKYCSARLQHVLTTLKKLRENGVFLEITTLLIPGLNDADAELKDLAGFIADELGTQTPWHISRFHPTYRLTDRPSTPVETLRKARQIGMDAGLKYVYTGNVPGEAFENTFCPQCNAVAISRRGFSVVENRVENNQCPDCGARIHGVGLS</sequence>
<keyword evidence="9" id="KW-1185">Reference proteome</keyword>
<evidence type="ECO:0000256" key="1">
    <source>
        <dbReference type="ARBA" id="ARBA00022485"/>
    </source>
</evidence>
<dbReference type="InterPro" id="IPR006638">
    <property type="entry name" value="Elp3/MiaA/NifB-like_rSAM"/>
</dbReference>
<evidence type="ECO:0000256" key="4">
    <source>
        <dbReference type="ARBA" id="ARBA00023004"/>
    </source>
</evidence>
<dbReference type="GO" id="GO:0046872">
    <property type="term" value="F:metal ion binding"/>
    <property type="evidence" value="ECO:0007669"/>
    <property type="project" value="UniProtKB-KW"/>
</dbReference>
<keyword evidence="8" id="KW-0560">Oxidoreductase</keyword>
<evidence type="ECO:0000259" key="7">
    <source>
        <dbReference type="PROSITE" id="PS51918"/>
    </source>
</evidence>
<feature type="domain" description="Radical SAM core" evidence="7">
    <location>
        <begin position="66"/>
        <end position="279"/>
    </location>
</feature>
<dbReference type="PROSITE" id="PS51918">
    <property type="entry name" value="RADICAL_SAM"/>
    <property type="match status" value="1"/>
</dbReference>
<dbReference type="SFLD" id="SFLDS00029">
    <property type="entry name" value="Radical_SAM"/>
    <property type="match status" value="1"/>
</dbReference>
<keyword evidence="8" id="KW-0670">Pyruvate</keyword>
<dbReference type="GO" id="GO:0043365">
    <property type="term" value="F:[formate-C-acetyltransferase]-activating enzyme activity"/>
    <property type="evidence" value="ECO:0007669"/>
    <property type="project" value="UniProtKB-EC"/>
</dbReference>
<feature type="binding site" evidence="6">
    <location>
        <position position="85"/>
    </location>
    <ligand>
        <name>[4Fe-4S] cluster</name>
        <dbReference type="ChEBI" id="CHEBI:49883"/>
        <note>4Fe-4S-S-AdoMet</note>
    </ligand>
</feature>
<keyword evidence="8" id="KW-0456">Lyase</keyword>
<dbReference type="RefSeq" id="WP_181550832.1">
    <property type="nucleotide sequence ID" value="NZ_JACDUS010000003.1"/>
</dbReference>
<dbReference type="PANTHER" id="PTHR30352:SF5">
    <property type="entry name" value="PYRUVATE FORMATE-LYASE 1-ACTIVATING ENZYME"/>
    <property type="match status" value="1"/>
</dbReference>
<feature type="binding site" evidence="6">
    <location>
        <position position="88"/>
    </location>
    <ligand>
        <name>[4Fe-4S] cluster</name>
        <dbReference type="ChEBI" id="CHEBI:49883"/>
        <note>4Fe-4S-S-AdoMet</note>
    </ligand>
</feature>
<dbReference type="CDD" id="cd01335">
    <property type="entry name" value="Radical_SAM"/>
    <property type="match status" value="1"/>
</dbReference>
<evidence type="ECO:0000256" key="3">
    <source>
        <dbReference type="ARBA" id="ARBA00022723"/>
    </source>
</evidence>
<comment type="caution">
    <text evidence="8">The sequence shown here is derived from an EMBL/GenBank/DDBJ whole genome shotgun (WGS) entry which is preliminary data.</text>
</comment>
<evidence type="ECO:0000313" key="8">
    <source>
        <dbReference type="EMBL" id="MBA2881178.1"/>
    </source>
</evidence>
<dbReference type="Gene3D" id="3.20.20.70">
    <property type="entry name" value="Aldolase class I"/>
    <property type="match status" value="1"/>
</dbReference>
<dbReference type="InterPro" id="IPR027596">
    <property type="entry name" value="AmmeMemoSam_rS"/>
</dbReference>
<dbReference type="GO" id="GO:0051539">
    <property type="term" value="F:4 iron, 4 sulfur cluster binding"/>
    <property type="evidence" value="ECO:0007669"/>
    <property type="project" value="UniProtKB-KW"/>
</dbReference>
<proteinExistence type="predicted"/>
<evidence type="ECO:0000256" key="6">
    <source>
        <dbReference type="PIRSR" id="PIRSR004869-50"/>
    </source>
</evidence>
<evidence type="ECO:0000256" key="5">
    <source>
        <dbReference type="ARBA" id="ARBA00023014"/>
    </source>
</evidence>
<organism evidence="8 9">
    <name type="scientific">Desulfosalsimonas propionicica</name>
    <dbReference type="NCBI Taxonomy" id="332175"/>
    <lineage>
        <taxon>Bacteria</taxon>
        <taxon>Pseudomonadati</taxon>
        <taxon>Thermodesulfobacteriota</taxon>
        <taxon>Desulfobacteria</taxon>
        <taxon>Desulfobacterales</taxon>
        <taxon>Desulfosalsimonadaceae</taxon>
        <taxon>Desulfosalsimonas</taxon>
    </lineage>
</organism>
<accession>A0A7W0HKG7</accession>
<dbReference type="InterPro" id="IPR034457">
    <property type="entry name" value="Organic_radical-activating"/>
</dbReference>
<dbReference type="NCBIfam" id="TIGR04337">
    <property type="entry name" value="AmmeMemoSam_rS"/>
    <property type="match status" value="1"/>
</dbReference>
<dbReference type="SUPFAM" id="SSF102114">
    <property type="entry name" value="Radical SAM enzymes"/>
    <property type="match status" value="1"/>
</dbReference>
<dbReference type="SMART" id="SM00729">
    <property type="entry name" value="Elp3"/>
    <property type="match status" value="1"/>
</dbReference>
<dbReference type="PANTHER" id="PTHR30352">
    <property type="entry name" value="PYRUVATE FORMATE-LYASE-ACTIVATING ENZYME"/>
    <property type="match status" value="1"/>
</dbReference>
<dbReference type="EMBL" id="JACDUS010000003">
    <property type="protein sequence ID" value="MBA2881178.1"/>
    <property type="molecule type" value="Genomic_DNA"/>
</dbReference>
<dbReference type="InterPro" id="IPR007197">
    <property type="entry name" value="rSAM"/>
</dbReference>
<dbReference type="GO" id="GO:0016829">
    <property type="term" value="F:lyase activity"/>
    <property type="evidence" value="ECO:0007669"/>
    <property type="project" value="UniProtKB-KW"/>
</dbReference>
<dbReference type="EC" id="1.97.1.4" evidence="8"/>
<keyword evidence="1" id="KW-0004">4Fe-4S</keyword>
<dbReference type="AlphaFoldDB" id="A0A7W0HKG7"/>
<gene>
    <name evidence="8" type="ORF">HNR65_001504</name>
</gene>
<comment type="cofactor">
    <cofactor evidence="6">
        <name>[4Fe-4S] cluster</name>
        <dbReference type="ChEBI" id="CHEBI:49883"/>
    </cofactor>
    <text evidence="6">Binds 1 [4Fe-4S] cluster. The cluster is coordinated with 3 cysteines and an exchangeable S-adenosyl-L-methionine.</text>
</comment>
<dbReference type="SFLD" id="SFLDG01101">
    <property type="entry name" value="Uncharacterised_Radical_SAM_Su"/>
    <property type="match status" value="1"/>
</dbReference>
<dbReference type="InterPro" id="IPR058240">
    <property type="entry name" value="rSAM_sf"/>
</dbReference>
<dbReference type="Proteomes" id="UP000525298">
    <property type="component" value="Unassembled WGS sequence"/>
</dbReference>
<keyword evidence="4 6" id="KW-0408">Iron</keyword>
<name>A0A7W0HKG7_9BACT</name>
<dbReference type="InterPro" id="IPR016431">
    <property type="entry name" value="Pyrv-formate_lyase-activ_prd"/>
</dbReference>
<feature type="binding site" evidence="6">
    <location>
        <position position="81"/>
    </location>
    <ligand>
        <name>[4Fe-4S] cluster</name>
        <dbReference type="ChEBI" id="CHEBI:49883"/>
        <note>4Fe-4S-S-AdoMet</note>
    </ligand>
</feature>
<dbReference type="PIRSF" id="PIRSF004869">
    <property type="entry name" value="PflX_prd"/>
    <property type="match status" value="1"/>
</dbReference>
<keyword evidence="5 6" id="KW-0411">Iron-sulfur</keyword>
<evidence type="ECO:0000313" key="9">
    <source>
        <dbReference type="Proteomes" id="UP000525298"/>
    </source>
</evidence>
<dbReference type="InterPro" id="IPR013785">
    <property type="entry name" value="Aldolase_TIM"/>
</dbReference>